<comment type="caution">
    <text evidence="1">The sequence shown here is derived from an EMBL/GenBank/DDBJ whole genome shotgun (WGS) entry which is preliminary data.</text>
</comment>
<proteinExistence type="predicted"/>
<name>A0AAU9QNP1_9VIBR</name>
<reference evidence="1" key="1">
    <citation type="submission" date="2022-01" db="EMBL/GenBank/DDBJ databases">
        <authorList>
            <person name="Lagorce A."/>
        </authorList>
    </citation>
    <scope>NUCLEOTIDE SEQUENCE</scope>
    <source>
        <strain evidence="1">Th15_F1_A12</strain>
    </source>
</reference>
<sequence>MISDGASLKVLIPTLLLSMNTYKLECKYKSVQKHDVAAIWVASSAMAES</sequence>
<dbReference type="EMBL" id="CAKMUD010000084">
    <property type="protein sequence ID" value="CAH1596484.1"/>
    <property type="molecule type" value="Genomic_DNA"/>
</dbReference>
<dbReference type="AlphaFoldDB" id="A0AAU9QNP1"/>
<evidence type="ECO:0000313" key="1">
    <source>
        <dbReference type="EMBL" id="CAH1596484.1"/>
    </source>
</evidence>
<protein>
    <submittedName>
        <fullName evidence="1">Uncharacterized protein</fullName>
    </submittedName>
</protein>
<accession>A0AAU9QNP1</accession>
<organism evidence="1 2">
    <name type="scientific">Vibrio jasicida</name>
    <dbReference type="NCBI Taxonomy" id="766224"/>
    <lineage>
        <taxon>Bacteria</taxon>
        <taxon>Pseudomonadati</taxon>
        <taxon>Pseudomonadota</taxon>
        <taxon>Gammaproteobacteria</taxon>
        <taxon>Vibrionales</taxon>
        <taxon>Vibrionaceae</taxon>
        <taxon>Vibrio</taxon>
    </lineage>
</organism>
<evidence type="ECO:0000313" key="2">
    <source>
        <dbReference type="Proteomes" id="UP001295462"/>
    </source>
</evidence>
<dbReference type="Proteomes" id="UP001295462">
    <property type="component" value="Unassembled WGS sequence"/>
</dbReference>
<gene>
    <name evidence="1" type="ORF">THF1A12_300005</name>
</gene>